<evidence type="ECO:0000256" key="1">
    <source>
        <dbReference type="ARBA" id="ARBA00022737"/>
    </source>
</evidence>
<dbReference type="SUPFAM" id="SSF48452">
    <property type="entry name" value="TPR-like"/>
    <property type="match status" value="1"/>
</dbReference>
<reference evidence="3" key="1">
    <citation type="submission" date="2023-03" db="EMBL/GenBank/DDBJ databases">
        <title>Massive genome expansion in bonnet fungi (Mycena s.s.) driven by repeated elements and novel gene families across ecological guilds.</title>
        <authorList>
            <consortium name="Lawrence Berkeley National Laboratory"/>
            <person name="Harder C.B."/>
            <person name="Miyauchi S."/>
            <person name="Viragh M."/>
            <person name="Kuo A."/>
            <person name="Thoen E."/>
            <person name="Andreopoulos B."/>
            <person name="Lu D."/>
            <person name="Skrede I."/>
            <person name="Drula E."/>
            <person name="Henrissat B."/>
            <person name="Morin E."/>
            <person name="Kohler A."/>
            <person name="Barry K."/>
            <person name="LaButti K."/>
            <person name="Morin E."/>
            <person name="Salamov A."/>
            <person name="Lipzen A."/>
            <person name="Mereny Z."/>
            <person name="Hegedus B."/>
            <person name="Baldrian P."/>
            <person name="Stursova M."/>
            <person name="Weitz H."/>
            <person name="Taylor A."/>
            <person name="Grigoriev I.V."/>
            <person name="Nagy L.G."/>
            <person name="Martin F."/>
            <person name="Kauserud H."/>
        </authorList>
    </citation>
    <scope>NUCLEOTIDE SEQUENCE</scope>
    <source>
        <strain evidence="3">CBHHK067</strain>
    </source>
</reference>
<sequence length="60" mass="6362">MSTTQELEAKATALFTSGDYVEAAKVFSEALKSPAGKKNAVLYSNRAACYHALKQGSHGL</sequence>
<name>A0AAD7DKH1_MYCRO</name>
<evidence type="ECO:0000313" key="3">
    <source>
        <dbReference type="EMBL" id="KAJ7693380.1"/>
    </source>
</evidence>
<protein>
    <submittedName>
        <fullName evidence="3">Uncharacterized protein</fullName>
    </submittedName>
</protein>
<dbReference type="Gene3D" id="1.25.40.10">
    <property type="entry name" value="Tetratricopeptide repeat domain"/>
    <property type="match status" value="1"/>
</dbReference>
<dbReference type="GO" id="GO:0051879">
    <property type="term" value="F:Hsp90 protein binding"/>
    <property type="evidence" value="ECO:0007669"/>
    <property type="project" value="TreeGrafter"/>
</dbReference>
<dbReference type="InterPro" id="IPR011990">
    <property type="entry name" value="TPR-like_helical_dom_sf"/>
</dbReference>
<gene>
    <name evidence="3" type="ORF">B0H17DRAFT_500860</name>
</gene>
<organism evidence="3 4">
    <name type="scientific">Mycena rosella</name>
    <name type="common">Pink bonnet</name>
    <name type="synonym">Agaricus rosellus</name>
    <dbReference type="NCBI Taxonomy" id="1033263"/>
    <lineage>
        <taxon>Eukaryota</taxon>
        <taxon>Fungi</taxon>
        <taxon>Dikarya</taxon>
        <taxon>Basidiomycota</taxon>
        <taxon>Agaricomycotina</taxon>
        <taxon>Agaricomycetes</taxon>
        <taxon>Agaricomycetidae</taxon>
        <taxon>Agaricales</taxon>
        <taxon>Marasmiineae</taxon>
        <taxon>Mycenaceae</taxon>
        <taxon>Mycena</taxon>
    </lineage>
</organism>
<dbReference type="PANTHER" id="PTHR22904">
    <property type="entry name" value="TPR REPEAT CONTAINING PROTEIN"/>
    <property type="match status" value="1"/>
</dbReference>
<keyword evidence="2" id="KW-0802">TPR repeat</keyword>
<proteinExistence type="predicted"/>
<evidence type="ECO:0000256" key="2">
    <source>
        <dbReference type="ARBA" id="ARBA00022803"/>
    </source>
</evidence>
<comment type="caution">
    <text evidence="3">The sequence shown here is derived from an EMBL/GenBank/DDBJ whole genome shotgun (WGS) entry which is preliminary data.</text>
</comment>
<keyword evidence="4" id="KW-1185">Reference proteome</keyword>
<evidence type="ECO:0000313" key="4">
    <source>
        <dbReference type="Proteomes" id="UP001221757"/>
    </source>
</evidence>
<dbReference type="PANTHER" id="PTHR22904:SF533">
    <property type="entry name" value="HSP70-HSP90 ORGANIZING PROTEIN 3"/>
    <property type="match status" value="1"/>
</dbReference>
<dbReference type="AlphaFoldDB" id="A0AAD7DKH1"/>
<dbReference type="Proteomes" id="UP001221757">
    <property type="component" value="Unassembled WGS sequence"/>
</dbReference>
<keyword evidence="1" id="KW-0677">Repeat</keyword>
<dbReference type="EMBL" id="JARKIE010000046">
    <property type="protein sequence ID" value="KAJ7693380.1"/>
    <property type="molecule type" value="Genomic_DNA"/>
</dbReference>
<accession>A0AAD7DKH1</accession>